<dbReference type="KEGG" id="seri:SERIO_v1c05710"/>
<evidence type="ECO:0000313" key="2">
    <source>
        <dbReference type="EMBL" id="AKM54142.1"/>
    </source>
</evidence>
<feature type="compositionally biased region" description="Basic and acidic residues" evidence="1">
    <location>
        <begin position="477"/>
        <end position="490"/>
    </location>
</feature>
<proteinExistence type="predicted"/>
<keyword evidence="3" id="KW-1185">Reference proteome</keyword>
<dbReference type="Proteomes" id="UP000035661">
    <property type="component" value="Chromosome"/>
</dbReference>
<evidence type="ECO:0000313" key="3">
    <source>
        <dbReference type="Proteomes" id="UP000035661"/>
    </source>
</evidence>
<sequence length="505" mass="60126">MNLIEINNFFNQKINTIKEMLSSPNKEHKKEIWLWLFSQFANIIIAYTYNLINKVQRLIKEDPKINPKQLIHHYLQIMEKLQVCLATTMEQPISILSNNNLKKDIKAKRNETWNKLEKTIKVIKSNLKQYQNQNIEKTPIIQTNKLTDLQKEIFNHYQNLFVIFEKFYEFSLQLDEIMIKIISSSASLEVKNDLLISIHLQFKNYFKNINNLPPSEYIVSKFINTIFWKRYAKTLSSFNFNNQFQRAYTNKDTINKIYLFKTYRGHLIDHVDDFMKTINCKHLKFFEDWTNIFINYVNFNAEAYYNPNFLIPIQAFINSNDEKPMLYYWFATNNFLIGINQICELLKNKLNHEITVSVYTDDLMQIFQNNQLITKNPQSFDIFLKNEKLNALLKTQLPTTYQTLNDLKDILCYHPHLRPYEQLNFASVYKYLEIKILKEVLANSNIDTNLTNELQQVLAIDEVQARIQNNKRNINSKKQENFNKKIKLENTIDQPQPGPSNSRSD</sequence>
<dbReference type="RefSeq" id="WP_047791378.1">
    <property type="nucleotide sequence ID" value="NZ_CP011856.1"/>
</dbReference>
<feature type="region of interest" description="Disordered" evidence="1">
    <location>
        <begin position="476"/>
        <end position="505"/>
    </location>
</feature>
<evidence type="ECO:0000256" key="1">
    <source>
        <dbReference type="SAM" id="MobiDB-lite"/>
    </source>
</evidence>
<dbReference type="PATRIC" id="fig|743698.3.peg.571"/>
<protein>
    <submittedName>
        <fullName evidence="2">Uncharacterized protein</fullName>
    </submittedName>
</protein>
<feature type="compositionally biased region" description="Polar residues" evidence="1">
    <location>
        <begin position="491"/>
        <end position="505"/>
    </location>
</feature>
<dbReference type="AlphaFoldDB" id="A0A0H3XMH8"/>
<name>A0A0H3XMH8_9MOLU</name>
<reference evidence="2 3" key="1">
    <citation type="journal article" date="2015" name="Genome Biol. Evol.">
        <title>Found and Lost: The Fates of Horizontally Acquired Genes in Arthropod-Symbiotic Spiroplasma.</title>
        <authorList>
            <person name="Lo W.S."/>
            <person name="Gasparich G.E."/>
            <person name="Kuo C.H."/>
        </authorList>
    </citation>
    <scope>NUCLEOTIDE SEQUENCE [LARGE SCALE GENOMIC DNA]</scope>
    <source>
        <strain evidence="3">TDA-040725-5</strain>
    </source>
</reference>
<accession>A0A0H3XMH8</accession>
<organism evidence="2 3">
    <name type="scientific">Spiroplasma eriocheiris</name>
    <dbReference type="NCBI Taxonomy" id="315358"/>
    <lineage>
        <taxon>Bacteria</taxon>
        <taxon>Bacillati</taxon>
        <taxon>Mycoplasmatota</taxon>
        <taxon>Mollicutes</taxon>
        <taxon>Entomoplasmatales</taxon>
        <taxon>Spiroplasmataceae</taxon>
        <taxon>Spiroplasma</taxon>
    </lineage>
</organism>
<reference evidence="3" key="2">
    <citation type="submission" date="2015-06" db="EMBL/GenBank/DDBJ databases">
        <title>Complete genome sequence of Spiroplasma eriocheiris TDA-040725-5 (DSM 21848).</title>
        <authorList>
            <person name="Lo W.-S."/>
            <person name="Kuo C.-H."/>
        </authorList>
    </citation>
    <scope>NUCLEOTIDE SEQUENCE [LARGE SCALE GENOMIC DNA]</scope>
    <source>
        <strain evidence="3">TDA-040725-5</strain>
    </source>
</reference>
<gene>
    <name evidence="2" type="ORF">SERIO_v1c05710</name>
</gene>
<dbReference type="EMBL" id="CP011856">
    <property type="protein sequence ID" value="AKM54142.1"/>
    <property type="molecule type" value="Genomic_DNA"/>
</dbReference>